<dbReference type="Proteomes" id="UP000078240">
    <property type="component" value="Unassembled WGS sequence"/>
</dbReference>
<name>A0A179F4F6_PURLI</name>
<feature type="compositionally biased region" description="Acidic residues" evidence="1">
    <location>
        <begin position="247"/>
        <end position="269"/>
    </location>
</feature>
<dbReference type="AlphaFoldDB" id="A0A179F4F6"/>
<accession>A0A179F4F6</accession>
<organism evidence="2 3">
    <name type="scientific">Purpureocillium lilacinum</name>
    <name type="common">Paecilomyces lilacinus</name>
    <dbReference type="NCBI Taxonomy" id="33203"/>
    <lineage>
        <taxon>Eukaryota</taxon>
        <taxon>Fungi</taxon>
        <taxon>Dikarya</taxon>
        <taxon>Ascomycota</taxon>
        <taxon>Pezizomycotina</taxon>
        <taxon>Sordariomycetes</taxon>
        <taxon>Hypocreomycetidae</taxon>
        <taxon>Hypocreales</taxon>
        <taxon>Ophiocordycipitaceae</taxon>
        <taxon>Purpureocillium</taxon>
    </lineage>
</organism>
<feature type="region of interest" description="Disordered" evidence="1">
    <location>
        <begin position="240"/>
        <end position="273"/>
    </location>
</feature>
<comment type="caution">
    <text evidence="2">The sequence shown here is derived from an EMBL/GenBank/DDBJ whole genome shotgun (WGS) entry which is preliminary data.</text>
</comment>
<evidence type="ECO:0000256" key="1">
    <source>
        <dbReference type="SAM" id="MobiDB-lite"/>
    </source>
</evidence>
<sequence length="770" mass="86780">MQVLGASPGTGAKRKRSCDAASDRLSPQRQRILANRIFDENVWFLIAGHLAQPIADYWQYNDLGDTSDPLIDLIERLQSARNDLKHLRWTCRFMYPIATKRFYRWISLDDDQSATHFLEALFNNPPLRNFVRHLDITSRKAVRPRWLEIRGTAAVEAPAILDRTVCASANGEATTAPKILAAILGGLPALTSLRLAPWLFDQATEYTEVGTILKDAAGQQTWTPLSNLSDLTLLRHSHHESYWPTDEKDDEEEDDEEEDDEGEDDEGENDGAFPCRSDLSWLFLDENSRQRITSLHLSQSLFLGNGRKWGAAHLSPLALDGLQRLKLSHMLLDGKCWSLLLNNAPLKELDIRLAVAGHGNSDAVARDIAEFVMCLDTALPKLGETLERLSLDARRLVDDFEHSEPGVLDLENGPVVLTNLSKLKKLKRLLVPMFLFKDPQQLGNVVDQPGLPVSLESLELQEIWQRPPHGDGYRNRMVSFLDRASQQIPKLRASGALSFKYYKSHCEWGAEIQEFSSDMSTPTCEFAPLFPCTLETYSRWAFRSLVRDPREAIGVASEFFRGNGASRDANILLARIYVGAGKPKDAQDMLMKLSPPPMKKLTETIVFMQQCLDQHQEWTRTSAKRCVDGVHCATEWLGVNGYRDWYMPAKWILLKAKAHLVAGEPEEALQDLDKLEADQVELDDPDAADAAADTAAAHLLKSRTYRDLGDDEMASTYFDKTLGFLMSLPGDRSLDRKRRVESATDDTWRLRRDTVSVAVEIMQGPKRGQQ</sequence>
<protein>
    <submittedName>
        <fullName evidence="2">Uncharacterized protein</fullName>
    </submittedName>
</protein>
<feature type="region of interest" description="Disordered" evidence="1">
    <location>
        <begin position="1"/>
        <end position="23"/>
    </location>
</feature>
<reference evidence="2 3" key="1">
    <citation type="submission" date="2016-01" db="EMBL/GenBank/DDBJ databases">
        <title>Biosynthesis of antibiotic leucinostatins and their inhibition on Phytophthora in bio-control Purpureocillium lilacinum.</title>
        <authorList>
            <person name="Wang G."/>
            <person name="Liu Z."/>
            <person name="Lin R."/>
            <person name="Li E."/>
            <person name="Mao Z."/>
            <person name="Ling J."/>
            <person name="Yin W."/>
            <person name="Xie B."/>
        </authorList>
    </citation>
    <scope>NUCLEOTIDE SEQUENCE [LARGE SCALE GENOMIC DNA]</scope>
    <source>
        <strain evidence="2">PLBJ-1</strain>
    </source>
</reference>
<proteinExistence type="predicted"/>
<evidence type="ECO:0000313" key="2">
    <source>
        <dbReference type="EMBL" id="OAQ60063.1"/>
    </source>
</evidence>
<evidence type="ECO:0000313" key="3">
    <source>
        <dbReference type="Proteomes" id="UP000078240"/>
    </source>
</evidence>
<gene>
    <name evidence="2" type="ORF">VFPBJ_11581</name>
</gene>
<dbReference type="EMBL" id="LSBH01000035">
    <property type="protein sequence ID" value="OAQ60063.1"/>
    <property type="molecule type" value="Genomic_DNA"/>
</dbReference>